<protein>
    <submittedName>
        <fullName evidence="1">Uncharacterized protein</fullName>
    </submittedName>
</protein>
<dbReference type="AlphaFoldDB" id="A0A0E9WET1"/>
<reference evidence="1" key="2">
    <citation type="journal article" date="2015" name="Fish Shellfish Immunol.">
        <title>Early steps in the European eel (Anguilla anguilla)-Vibrio vulnificus interaction in the gills: Role of the RtxA13 toxin.</title>
        <authorList>
            <person name="Callol A."/>
            <person name="Pajuelo D."/>
            <person name="Ebbesson L."/>
            <person name="Teles M."/>
            <person name="MacKenzie S."/>
            <person name="Amaro C."/>
        </authorList>
    </citation>
    <scope>NUCLEOTIDE SEQUENCE</scope>
</reference>
<dbReference type="EMBL" id="GBXM01019683">
    <property type="protein sequence ID" value="JAH88894.1"/>
    <property type="molecule type" value="Transcribed_RNA"/>
</dbReference>
<name>A0A0E9WET1_ANGAN</name>
<reference evidence="1" key="1">
    <citation type="submission" date="2014-11" db="EMBL/GenBank/DDBJ databases">
        <authorList>
            <person name="Amaro Gonzalez C."/>
        </authorList>
    </citation>
    <scope>NUCLEOTIDE SEQUENCE</scope>
</reference>
<proteinExistence type="predicted"/>
<evidence type="ECO:0000313" key="1">
    <source>
        <dbReference type="EMBL" id="JAH88894.1"/>
    </source>
</evidence>
<accession>A0A0E9WET1</accession>
<sequence>MVLRRFCVYSIRIQFLPFL</sequence>
<organism evidence="1">
    <name type="scientific">Anguilla anguilla</name>
    <name type="common">European freshwater eel</name>
    <name type="synonym">Muraena anguilla</name>
    <dbReference type="NCBI Taxonomy" id="7936"/>
    <lineage>
        <taxon>Eukaryota</taxon>
        <taxon>Metazoa</taxon>
        <taxon>Chordata</taxon>
        <taxon>Craniata</taxon>
        <taxon>Vertebrata</taxon>
        <taxon>Euteleostomi</taxon>
        <taxon>Actinopterygii</taxon>
        <taxon>Neopterygii</taxon>
        <taxon>Teleostei</taxon>
        <taxon>Anguilliformes</taxon>
        <taxon>Anguillidae</taxon>
        <taxon>Anguilla</taxon>
    </lineage>
</organism>